<dbReference type="Pfam" id="PF00873">
    <property type="entry name" value="ACR_tran"/>
    <property type="match status" value="1"/>
</dbReference>
<dbReference type="PANTHER" id="PTHR32063">
    <property type="match status" value="1"/>
</dbReference>
<dbReference type="InterPro" id="IPR001036">
    <property type="entry name" value="Acrflvin-R"/>
</dbReference>
<dbReference type="Gene3D" id="3.30.70.1320">
    <property type="entry name" value="Multidrug efflux transporter AcrB pore domain like"/>
    <property type="match status" value="1"/>
</dbReference>
<proteinExistence type="predicted"/>
<dbReference type="GO" id="GO:0042910">
    <property type="term" value="F:xenobiotic transmembrane transporter activity"/>
    <property type="evidence" value="ECO:0007669"/>
    <property type="project" value="TreeGrafter"/>
</dbReference>
<evidence type="ECO:0000313" key="2">
    <source>
        <dbReference type="EMBL" id="ACV67507.1"/>
    </source>
</evidence>
<feature type="transmembrane region" description="Helical" evidence="1">
    <location>
        <begin position="362"/>
        <end position="384"/>
    </location>
</feature>
<keyword evidence="1" id="KW-1133">Transmembrane helix</keyword>
<dbReference type="KEGG" id="drt:Dret_0205"/>
<dbReference type="Gene3D" id="3.30.70.1430">
    <property type="entry name" value="Multidrug efflux transporter AcrB pore domain"/>
    <property type="match status" value="2"/>
</dbReference>
<organism evidence="2 3">
    <name type="scientific">Desulfohalobium retbaense (strain ATCC 49708 / DSM 5692 / JCM 16813 / HR100)</name>
    <dbReference type="NCBI Taxonomy" id="485915"/>
    <lineage>
        <taxon>Bacteria</taxon>
        <taxon>Pseudomonadati</taxon>
        <taxon>Thermodesulfobacteriota</taxon>
        <taxon>Desulfovibrionia</taxon>
        <taxon>Desulfovibrionales</taxon>
        <taxon>Desulfohalobiaceae</taxon>
        <taxon>Desulfohalobium</taxon>
    </lineage>
</organism>
<reference evidence="3" key="1">
    <citation type="submission" date="2009-09" db="EMBL/GenBank/DDBJ databases">
        <title>The complete chromosome of Desulfohalobium retbaense DSM 5692.</title>
        <authorList>
            <consortium name="US DOE Joint Genome Institute (JGI-PGF)"/>
            <person name="Lucas S."/>
            <person name="Copeland A."/>
            <person name="Lapidus A."/>
            <person name="Glavina del Rio T."/>
            <person name="Dalin E."/>
            <person name="Tice H."/>
            <person name="Bruce D."/>
            <person name="Goodwin L."/>
            <person name="Pitluck S."/>
            <person name="Kyrpides N."/>
            <person name="Mavromatis K."/>
            <person name="Ivanova N."/>
            <person name="Mikhailova N."/>
            <person name="Munk A.C."/>
            <person name="Brettin T."/>
            <person name="Detter J.C."/>
            <person name="Han C."/>
            <person name="Tapia R."/>
            <person name="Larimer F."/>
            <person name="Land M."/>
            <person name="Hauser L."/>
            <person name="Markowitz V."/>
            <person name="Cheng J.-F."/>
            <person name="Hugenholtz P."/>
            <person name="Woyke T."/>
            <person name="Wu D."/>
            <person name="Spring S."/>
            <person name="Klenk H.-P."/>
            <person name="Eisen J.A."/>
        </authorList>
    </citation>
    <scope>NUCLEOTIDE SEQUENCE [LARGE SCALE GENOMIC DNA]</scope>
    <source>
        <strain evidence="3">DSM 5692</strain>
    </source>
</reference>
<keyword evidence="3" id="KW-1185">Reference proteome</keyword>
<feature type="transmembrane region" description="Helical" evidence="1">
    <location>
        <begin position="975"/>
        <end position="997"/>
    </location>
</feature>
<evidence type="ECO:0000313" key="3">
    <source>
        <dbReference type="Proteomes" id="UP000001052"/>
    </source>
</evidence>
<keyword evidence="1" id="KW-0812">Transmembrane</keyword>
<dbReference type="SUPFAM" id="SSF82714">
    <property type="entry name" value="Multidrug efflux transporter AcrB TolC docking domain, DN and DC subdomains"/>
    <property type="match status" value="2"/>
</dbReference>
<dbReference type="Gene3D" id="3.30.2090.10">
    <property type="entry name" value="Multidrug efflux transporter AcrB TolC docking domain, DN and DC subdomains"/>
    <property type="match status" value="2"/>
</dbReference>
<dbReference type="RefSeq" id="WP_015750666.1">
    <property type="nucleotide sequence ID" value="NC_013223.1"/>
</dbReference>
<dbReference type="SUPFAM" id="SSF82866">
    <property type="entry name" value="Multidrug efflux transporter AcrB transmembrane domain"/>
    <property type="match status" value="2"/>
</dbReference>
<feature type="transmembrane region" description="Helical" evidence="1">
    <location>
        <begin position="390"/>
        <end position="410"/>
    </location>
</feature>
<dbReference type="AlphaFoldDB" id="C8WZN2"/>
<dbReference type="SUPFAM" id="SSF82693">
    <property type="entry name" value="Multidrug efflux transporter AcrB pore domain, PN1, PN2, PC1 and PC2 subdomains"/>
    <property type="match status" value="3"/>
</dbReference>
<dbReference type="STRING" id="485915.Dret_0205"/>
<dbReference type="PRINTS" id="PR00702">
    <property type="entry name" value="ACRIFLAVINRP"/>
</dbReference>
<name>C8WZN2_DESRD</name>
<dbReference type="GO" id="GO:0005886">
    <property type="term" value="C:plasma membrane"/>
    <property type="evidence" value="ECO:0007669"/>
    <property type="project" value="TreeGrafter"/>
</dbReference>
<dbReference type="EMBL" id="CP001734">
    <property type="protein sequence ID" value="ACV67507.1"/>
    <property type="molecule type" value="Genomic_DNA"/>
</dbReference>
<feature type="transmembrane region" description="Helical" evidence="1">
    <location>
        <begin position="24"/>
        <end position="42"/>
    </location>
</feature>
<dbReference type="OrthoDB" id="9807612at2"/>
<dbReference type="PANTHER" id="PTHR32063:SF16">
    <property type="entry name" value="CATION EFFLUX SYSTEM (ACRB_ACRD_ACRF FAMILY)"/>
    <property type="match status" value="1"/>
</dbReference>
<keyword evidence="1" id="KW-0472">Membrane</keyword>
<protein>
    <submittedName>
        <fullName evidence="2">Acriflavin resistance protein</fullName>
    </submittedName>
</protein>
<feature type="transmembrane region" description="Helical" evidence="1">
    <location>
        <begin position="937"/>
        <end position="963"/>
    </location>
</feature>
<dbReference type="HOGENOM" id="CLU_002755_1_2_7"/>
<dbReference type="Gene3D" id="3.30.70.1440">
    <property type="entry name" value="Multidrug efflux transporter AcrB pore domain"/>
    <property type="match status" value="1"/>
</dbReference>
<dbReference type="Proteomes" id="UP000001052">
    <property type="component" value="Chromosome"/>
</dbReference>
<accession>C8WZN2</accession>
<reference evidence="2 3" key="2">
    <citation type="journal article" date="2010" name="Stand. Genomic Sci.">
        <title>Complete genome sequence of Desulfohalobium retbaense type strain (HR(100)).</title>
        <authorList>
            <person name="Spring S."/>
            <person name="Nolan M."/>
            <person name="Lapidus A."/>
            <person name="Glavina Del Rio T."/>
            <person name="Copeland A."/>
            <person name="Tice H."/>
            <person name="Cheng J.F."/>
            <person name="Lucas S."/>
            <person name="Land M."/>
            <person name="Chen F."/>
            <person name="Bruce D."/>
            <person name="Goodwin L."/>
            <person name="Pitluck S."/>
            <person name="Ivanova N."/>
            <person name="Mavromatis K."/>
            <person name="Mikhailova N."/>
            <person name="Pati A."/>
            <person name="Chen A."/>
            <person name="Palaniappan K."/>
            <person name="Hauser L."/>
            <person name="Chang Y.J."/>
            <person name="Jeffries C.D."/>
            <person name="Munk C."/>
            <person name="Kiss H."/>
            <person name="Chain P."/>
            <person name="Han C."/>
            <person name="Brettin T."/>
            <person name="Detter J.C."/>
            <person name="Schuler E."/>
            <person name="Goker M."/>
            <person name="Rohde M."/>
            <person name="Bristow J."/>
            <person name="Eisen J.A."/>
            <person name="Markowitz V."/>
            <person name="Hugenholtz P."/>
            <person name="Kyrpides N.C."/>
            <person name="Klenk H.P."/>
        </authorList>
    </citation>
    <scope>NUCLEOTIDE SEQUENCE [LARGE SCALE GENOMIC DNA]</scope>
    <source>
        <strain evidence="2 3">DSM 5692</strain>
    </source>
</reference>
<dbReference type="InterPro" id="IPR027463">
    <property type="entry name" value="AcrB_DN_DC_subdom"/>
</dbReference>
<feature type="transmembrane region" description="Helical" evidence="1">
    <location>
        <begin position="1051"/>
        <end position="1077"/>
    </location>
</feature>
<sequence>MAHEGRSVRGVIPSIVNTFLNPQLPILLIILALGVGLTAILLTPKEEEPQIVVPLADIVVQAPGASAAEVENQVATPLENLLWQIEGVEYVYSISRKDSAVVTVRFHVGQDHERAMVRLQNKVGRNLERAPALVKNWVIKPISIDDVPILNLTLYSETYDDHELYRIGQETLHHLSEVENISRTEIVGGRPREIRVELAPDRLAGYNVTANQIHQALAAADHSVHAGSFNQANRRYILSANNFLTSTREVERLVVGVHEDKPVLLRDVARIMDGPQEASVYSRISFSRLYRQRQVNTGAHPQGSNGSFPAVTLAVGKKKGTNAVWVARNVLDRLEELKDSVIPDGVHVEVTRNYGQTAQTKVNNLLSSLGFAVLTVVVLLAFTLGRREALIVALAVPISFALALFVNYLLGYTINRVTLFALILSLGLVVDDPITNVDNIQRHIRMGKLPPRSATLAAVQEVLPPVLISTLAIIVSFTPMFFITGMMGPYMAPMAANVPLTVIFSTVCALTIVPWLALTLLRRERLTPDESGAGQQSSPSSGTPAWIHSLYRKICSPFLDSRLKRWLLTGAIGLGLAAAVSLPLLRLVPLKMLPFDNKNEFQLVFDMPEGTPLEATNKAVLAFEDYLRQVPEVTSVVATVGDASPIDFNGMVRHYYLRQAPHQADIRVNLVDKPDREMQSHGITLRLRNDLTKLARRHGVDLKIVEIPPGPPVLATVVAEIYGSPGTPYAKMLQGAANMTSIMRKEPGVVDIDTSASAARPRRNFVVDKEKAALHAIPTSRITQTLRLAMSGTTPATLHAPRERAPLLIRPILPRAHRSEQTALLDLRLRGKGGALVPLGELGHFEQVAEDQPIYHKNLKRVVYAQAETAGRSPATAILDMQSRLEHNPLSADLQAEWAGEGEWKITLRVFRDLGLANIAALAGIYILLSIQTGSFALPLLILLAVPLTLLGIMPGFWLLNIFTASPVNGYANPVFFTATAMIGMITLGGIVIRNAVVLIEFVHESLQQGHDFREAILQSGAIRLRPIVLTAMTTALGAWPITRDPIFSGLAWALIFGLVASTVFTLLIVPVTYYALYTSRYSQESGHE</sequence>
<feature type="transmembrane region" description="Helical" evidence="1">
    <location>
        <begin position="914"/>
        <end position="931"/>
    </location>
</feature>
<dbReference type="Gene3D" id="1.20.1640.10">
    <property type="entry name" value="Multidrug efflux transporter AcrB transmembrane domain"/>
    <property type="match status" value="2"/>
</dbReference>
<feature type="transmembrane region" description="Helical" evidence="1">
    <location>
        <begin position="495"/>
        <end position="518"/>
    </location>
</feature>
<gene>
    <name evidence="2" type="ordered locus">Dret_0205</name>
</gene>
<feature type="transmembrane region" description="Helical" evidence="1">
    <location>
        <begin position="462"/>
        <end position="483"/>
    </location>
</feature>
<feature type="transmembrane region" description="Helical" evidence="1">
    <location>
        <begin position="566"/>
        <end position="588"/>
    </location>
</feature>
<evidence type="ECO:0000256" key="1">
    <source>
        <dbReference type="SAM" id="Phobius"/>
    </source>
</evidence>
<dbReference type="eggNOG" id="COG0841">
    <property type="taxonomic scope" value="Bacteria"/>
</dbReference>